<dbReference type="GO" id="GO:0016301">
    <property type="term" value="F:kinase activity"/>
    <property type="evidence" value="ECO:0007669"/>
    <property type="project" value="UniProtKB-KW"/>
</dbReference>
<evidence type="ECO:0000256" key="4">
    <source>
        <dbReference type="SAM" id="Phobius"/>
    </source>
</evidence>
<keyword evidence="4" id="KW-1133">Transmembrane helix</keyword>
<dbReference type="InterPro" id="IPR050994">
    <property type="entry name" value="At_inactive_RLKs"/>
</dbReference>
<protein>
    <submittedName>
        <fullName evidence="6">Receptor-like protein kinase</fullName>
    </submittedName>
</protein>
<dbReference type="OrthoDB" id="69127at2759"/>
<keyword evidence="4" id="KW-0812">Transmembrane</keyword>
<name>A0A9N8EQF9_9STRA</name>
<evidence type="ECO:0000313" key="6">
    <source>
        <dbReference type="EMBL" id="CAB9526117.1"/>
    </source>
</evidence>
<feature type="compositionally biased region" description="Polar residues" evidence="3">
    <location>
        <begin position="40"/>
        <end position="68"/>
    </location>
</feature>
<dbReference type="InterPro" id="IPR055414">
    <property type="entry name" value="LRR_R13L4/SHOC2-like"/>
</dbReference>
<organism evidence="6 7">
    <name type="scientific">Seminavis robusta</name>
    <dbReference type="NCBI Taxonomy" id="568900"/>
    <lineage>
        <taxon>Eukaryota</taxon>
        <taxon>Sar</taxon>
        <taxon>Stramenopiles</taxon>
        <taxon>Ochrophyta</taxon>
        <taxon>Bacillariophyta</taxon>
        <taxon>Bacillariophyceae</taxon>
        <taxon>Bacillariophycidae</taxon>
        <taxon>Naviculales</taxon>
        <taxon>Naviculaceae</taxon>
        <taxon>Seminavis</taxon>
    </lineage>
</organism>
<evidence type="ECO:0000256" key="2">
    <source>
        <dbReference type="ARBA" id="ARBA00022737"/>
    </source>
</evidence>
<feature type="compositionally biased region" description="Acidic residues" evidence="3">
    <location>
        <begin position="15"/>
        <end position="25"/>
    </location>
</feature>
<keyword evidence="4" id="KW-0472">Membrane</keyword>
<proteinExistence type="predicted"/>
<dbReference type="SMART" id="SM00369">
    <property type="entry name" value="LRR_TYP"/>
    <property type="match status" value="4"/>
</dbReference>
<dbReference type="Pfam" id="PF23598">
    <property type="entry name" value="LRR_14"/>
    <property type="match status" value="1"/>
</dbReference>
<keyword evidence="6" id="KW-0418">Kinase</keyword>
<reference evidence="6" key="1">
    <citation type="submission" date="2020-06" db="EMBL/GenBank/DDBJ databases">
        <authorList>
            <consortium name="Plant Systems Biology data submission"/>
        </authorList>
    </citation>
    <scope>NUCLEOTIDE SEQUENCE</scope>
    <source>
        <strain evidence="6">D6</strain>
    </source>
</reference>
<sequence>MVSEKEILNLTAESQADDDEDEEEETSQRNVATPGDESNENQQQPAPSTSSAGTNNVASTTQRPSMTLNARGEAELAAFESKIHQSRAPRSGSRDEDESIPLPAEQRGRIDEELGKLYGGMLQRSSHNEKETGGHPTQSSDGTVATINTISSISGSEDTTGIQRPQRRAVSAPVATPGAFPMGTEGARQITQPGRLTTQPCMADSTCRTDDDNTPLIVEGDDDEEAAPFNHSPNNNSPQLDLLVEARLVGERSAALSFATRNSEGSRRNTPVLAQASPMDENAPLTWKEVLTSPKVMVLLSLALLLVIAASIAGIIIGVSQSETNDNSDDTQSAVVVEPFDKTLPEQTIQAMQQDPSSPQARANQWMVEDLLQNNSFDQRRQRQRFALATFYYATGGDEHWSDEGNWLNHSLSECDWGLWADWTVGFGGDTDIDDGFYTDNGVYSKQNFENVWQAQEGLQAKEQERRIHACTGSNDSTYHYLILMPNILVGTLPPELFLFLPELTTLMLGWNARLTGPIPSEVGLLSSLEYLDLDDCSFLHIPSEIGRLKSLQALNLYHNQISGVIPTELGMLDQLKYLFLDSNQMTGRIPSELGLLKDLVFLSLEANALTGSIPEVLFPEGSRLYDLRLGINSFEGSLPSAINHLTDLTYLHVGDCGLQGTIPDIGQLTLLEGLVMADNNLTGTISSEIGLLTSLEELMLEENQLVGAVRAEIGALTALVELQLGENQLTSLPSTMGLIDSLVVLDVTRNPLVGSLPSELGLLTNLESFHLSNTYQSGAIPPEVCELQEDGVLEEIEADCDSVDCCEQSSDSVD</sequence>
<dbReference type="InterPro" id="IPR032675">
    <property type="entry name" value="LRR_dom_sf"/>
</dbReference>
<feature type="transmembrane region" description="Helical" evidence="4">
    <location>
        <begin position="296"/>
        <end position="319"/>
    </location>
</feature>
<keyword evidence="6" id="KW-0675">Receptor</keyword>
<dbReference type="SUPFAM" id="SSF52058">
    <property type="entry name" value="L domain-like"/>
    <property type="match status" value="1"/>
</dbReference>
<comment type="caution">
    <text evidence="6">The sequence shown here is derived from an EMBL/GenBank/DDBJ whole genome shotgun (WGS) entry which is preliminary data.</text>
</comment>
<keyword evidence="7" id="KW-1185">Reference proteome</keyword>
<feature type="region of interest" description="Disordered" evidence="3">
    <location>
        <begin position="154"/>
        <end position="186"/>
    </location>
</feature>
<dbReference type="FunFam" id="3.80.10.10:FF:000041">
    <property type="entry name" value="LRR receptor-like serine/threonine-protein kinase ERECTA"/>
    <property type="match status" value="2"/>
</dbReference>
<keyword evidence="6" id="KW-0808">Transferase</keyword>
<evidence type="ECO:0000256" key="1">
    <source>
        <dbReference type="ARBA" id="ARBA00022614"/>
    </source>
</evidence>
<keyword evidence="1" id="KW-0433">Leucine-rich repeat</keyword>
<evidence type="ECO:0000313" key="7">
    <source>
        <dbReference type="Proteomes" id="UP001153069"/>
    </source>
</evidence>
<gene>
    <name evidence="6" type="ORF">SEMRO_1781_G297090.1</name>
</gene>
<evidence type="ECO:0000259" key="5">
    <source>
        <dbReference type="Pfam" id="PF23598"/>
    </source>
</evidence>
<dbReference type="AlphaFoldDB" id="A0A9N8EQF9"/>
<keyword evidence="2" id="KW-0677">Repeat</keyword>
<feature type="compositionally biased region" description="Polar residues" evidence="3">
    <location>
        <begin position="154"/>
        <end position="163"/>
    </location>
</feature>
<dbReference type="PANTHER" id="PTHR48010:SF58">
    <property type="entry name" value="RECEPTOR PROTEIN KINASE-LIKE PROTEIN ZAR1"/>
    <property type="match status" value="1"/>
</dbReference>
<dbReference type="Gene3D" id="3.80.10.10">
    <property type="entry name" value="Ribonuclease Inhibitor"/>
    <property type="match status" value="2"/>
</dbReference>
<dbReference type="Proteomes" id="UP001153069">
    <property type="component" value="Unassembled WGS sequence"/>
</dbReference>
<dbReference type="InterPro" id="IPR003591">
    <property type="entry name" value="Leu-rich_rpt_typical-subtyp"/>
</dbReference>
<evidence type="ECO:0000256" key="3">
    <source>
        <dbReference type="SAM" id="MobiDB-lite"/>
    </source>
</evidence>
<dbReference type="EMBL" id="CAICTM010001779">
    <property type="protein sequence ID" value="CAB9526117.1"/>
    <property type="molecule type" value="Genomic_DNA"/>
</dbReference>
<feature type="domain" description="Disease resistance R13L4/SHOC-2-like LRR" evidence="5">
    <location>
        <begin position="522"/>
        <end position="605"/>
    </location>
</feature>
<dbReference type="PANTHER" id="PTHR48010">
    <property type="entry name" value="OS05G0588300 PROTEIN"/>
    <property type="match status" value="1"/>
</dbReference>
<feature type="region of interest" description="Disordered" evidence="3">
    <location>
        <begin position="1"/>
        <end position="110"/>
    </location>
</feature>
<accession>A0A9N8EQF9</accession>